<dbReference type="PANTHER" id="PTHR23523:SF2">
    <property type="entry name" value="2-NITROIMIDAZOLE TRANSPORTER"/>
    <property type="match status" value="1"/>
</dbReference>
<feature type="transmembrane region" description="Helical" evidence="4">
    <location>
        <begin position="292"/>
        <end position="314"/>
    </location>
</feature>
<comment type="caution">
    <text evidence="6">The sequence shown here is derived from an EMBL/GenBank/DDBJ whole genome shotgun (WGS) entry which is preliminary data.</text>
</comment>
<dbReference type="EMBL" id="JQED01000055">
    <property type="protein sequence ID" value="KGJ87007.1"/>
    <property type="molecule type" value="Genomic_DNA"/>
</dbReference>
<feature type="transmembrane region" description="Helical" evidence="4">
    <location>
        <begin position="46"/>
        <end position="68"/>
    </location>
</feature>
<dbReference type="PROSITE" id="PS50850">
    <property type="entry name" value="MFS"/>
    <property type="match status" value="1"/>
</dbReference>
<feature type="transmembrane region" description="Helical" evidence="4">
    <location>
        <begin position="241"/>
        <end position="260"/>
    </location>
</feature>
<dbReference type="InterPro" id="IPR052524">
    <property type="entry name" value="MFS_Cyanate_Porter"/>
</dbReference>
<evidence type="ECO:0000313" key="7">
    <source>
        <dbReference type="Proteomes" id="UP000029843"/>
    </source>
</evidence>
<feature type="transmembrane region" description="Helical" evidence="4">
    <location>
        <begin position="7"/>
        <end position="26"/>
    </location>
</feature>
<sequence length="398" mass="44085">MKISNKYLVEAIVFISYVLFAMAWVGGTASMGQIMSAMHIDSLASASFISGAVTLAKIVGTFAAAWIALKFGIKYAFFIASLFIAIGLLTPFAPNYELLLLSRFLMGLGGAFMIVYFNPIVMHWFPVNERPAINGLNAVAFNIGTGVVLWKMTAINEFTGDWKVSLISFSIASLLLSFAWLLVKFEPDTQGQSQEGTPLENYSYIDGLKDKFNWAYGLTYSGLLAFYICLFTFYPKAGISQSKWVIGFGIVGTLAGILYSKKMPLRLPVIRWSGAMMIVTIIGVSFSNSEWLQTLSAIVLGFFIFFPITALVSIPHELPKMTGQRITVVFSLFYSISYLFSTVILWLFGKLVDINQGDFTASFILISLISSTFFIGSFFLPETGKVNELNIKEKLCEE</sequence>
<dbReference type="OrthoDB" id="8595469at2"/>
<dbReference type="SUPFAM" id="SSF103473">
    <property type="entry name" value="MFS general substrate transporter"/>
    <property type="match status" value="1"/>
</dbReference>
<dbReference type="PATRIC" id="fig|28229.4.peg.3896"/>
<dbReference type="RefSeq" id="WP_033095474.1">
    <property type="nucleotide sequence ID" value="NZ_JQED01000055.1"/>
</dbReference>
<evidence type="ECO:0000313" key="6">
    <source>
        <dbReference type="EMBL" id="KGJ87007.1"/>
    </source>
</evidence>
<feature type="transmembrane region" description="Helical" evidence="4">
    <location>
        <begin position="360"/>
        <end position="380"/>
    </location>
</feature>
<accession>A0A099KA97</accession>
<organism evidence="6 7">
    <name type="scientific">Colwellia psychrerythraea</name>
    <name type="common">Vibrio psychroerythus</name>
    <dbReference type="NCBI Taxonomy" id="28229"/>
    <lineage>
        <taxon>Bacteria</taxon>
        <taxon>Pseudomonadati</taxon>
        <taxon>Pseudomonadota</taxon>
        <taxon>Gammaproteobacteria</taxon>
        <taxon>Alteromonadales</taxon>
        <taxon>Colwelliaceae</taxon>
        <taxon>Colwellia</taxon>
    </lineage>
</organism>
<keyword evidence="1 4" id="KW-0812">Transmembrane</keyword>
<evidence type="ECO:0000256" key="4">
    <source>
        <dbReference type="SAM" id="Phobius"/>
    </source>
</evidence>
<feature type="transmembrane region" description="Helical" evidence="4">
    <location>
        <begin position="326"/>
        <end position="348"/>
    </location>
</feature>
<evidence type="ECO:0000259" key="5">
    <source>
        <dbReference type="PROSITE" id="PS50850"/>
    </source>
</evidence>
<evidence type="ECO:0000256" key="2">
    <source>
        <dbReference type="ARBA" id="ARBA00022989"/>
    </source>
</evidence>
<dbReference type="InterPro" id="IPR011701">
    <property type="entry name" value="MFS"/>
</dbReference>
<protein>
    <submittedName>
        <fullName evidence="6">Major facilitator superfamily MFS_1</fullName>
    </submittedName>
</protein>
<name>A0A099KA97_COLPS</name>
<evidence type="ECO:0000256" key="1">
    <source>
        <dbReference type="ARBA" id="ARBA00022692"/>
    </source>
</evidence>
<dbReference type="GO" id="GO:0022857">
    <property type="term" value="F:transmembrane transporter activity"/>
    <property type="evidence" value="ECO:0007669"/>
    <property type="project" value="InterPro"/>
</dbReference>
<proteinExistence type="predicted"/>
<dbReference type="InterPro" id="IPR036259">
    <property type="entry name" value="MFS_trans_sf"/>
</dbReference>
<dbReference type="AlphaFoldDB" id="A0A099KA97"/>
<gene>
    <name evidence="6" type="ORF">ND2E_0414</name>
</gene>
<feature type="transmembrane region" description="Helical" evidence="4">
    <location>
        <begin position="100"/>
        <end position="121"/>
    </location>
</feature>
<feature type="transmembrane region" description="Helical" evidence="4">
    <location>
        <begin position="133"/>
        <end position="152"/>
    </location>
</feature>
<feature type="transmembrane region" description="Helical" evidence="4">
    <location>
        <begin position="75"/>
        <end position="94"/>
    </location>
</feature>
<dbReference type="InterPro" id="IPR020846">
    <property type="entry name" value="MFS_dom"/>
</dbReference>
<feature type="domain" description="Major facilitator superfamily (MFS) profile" evidence="5">
    <location>
        <begin position="9"/>
        <end position="385"/>
    </location>
</feature>
<keyword evidence="2 4" id="KW-1133">Transmembrane helix</keyword>
<dbReference type="Proteomes" id="UP000029843">
    <property type="component" value="Unassembled WGS sequence"/>
</dbReference>
<dbReference type="Pfam" id="PF07690">
    <property type="entry name" value="MFS_1"/>
    <property type="match status" value="1"/>
</dbReference>
<feature type="transmembrane region" description="Helical" evidence="4">
    <location>
        <begin position="164"/>
        <end position="183"/>
    </location>
</feature>
<dbReference type="Gene3D" id="1.20.1250.20">
    <property type="entry name" value="MFS general substrate transporter like domains"/>
    <property type="match status" value="2"/>
</dbReference>
<feature type="transmembrane region" description="Helical" evidence="4">
    <location>
        <begin position="214"/>
        <end position="235"/>
    </location>
</feature>
<dbReference type="PANTHER" id="PTHR23523">
    <property type="match status" value="1"/>
</dbReference>
<evidence type="ECO:0000256" key="3">
    <source>
        <dbReference type="ARBA" id="ARBA00023136"/>
    </source>
</evidence>
<dbReference type="CDD" id="cd06174">
    <property type="entry name" value="MFS"/>
    <property type="match status" value="1"/>
</dbReference>
<reference evidence="6 7" key="1">
    <citation type="submission" date="2014-08" db="EMBL/GenBank/DDBJ databases">
        <title>Genomic and Phenotypic Diversity of Colwellia psychrerythraea strains from Disparate Marine Basins.</title>
        <authorList>
            <person name="Techtmann S.M."/>
            <person name="Stelling S.C."/>
            <person name="Utturkar S.M."/>
            <person name="Alshibli N."/>
            <person name="Harris A."/>
            <person name="Brown S.D."/>
            <person name="Hazen T.C."/>
        </authorList>
    </citation>
    <scope>NUCLEOTIDE SEQUENCE [LARGE SCALE GENOMIC DNA]</scope>
    <source>
        <strain evidence="6 7">ND2E</strain>
    </source>
</reference>
<feature type="transmembrane region" description="Helical" evidence="4">
    <location>
        <begin position="269"/>
        <end position="286"/>
    </location>
</feature>
<keyword evidence="3 4" id="KW-0472">Membrane</keyword>